<dbReference type="InterPro" id="IPR048655">
    <property type="entry name" value="Irp3-like_C"/>
</dbReference>
<keyword evidence="1" id="KW-0808">Transferase</keyword>
<dbReference type="Gene3D" id="3.40.50.720">
    <property type="entry name" value="NAD(P)-binding Rossmann-like Domain"/>
    <property type="match status" value="1"/>
</dbReference>
<evidence type="ECO:0000256" key="1">
    <source>
        <dbReference type="ARBA" id="ARBA00022679"/>
    </source>
</evidence>
<dbReference type="InterPro" id="IPR000683">
    <property type="entry name" value="Gfo/Idh/MocA-like_OxRdtase_N"/>
</dbReference>
<dbReference type="Gene3D" id="3.40.50.150">
    <property type="entry name" value="Vaccinia Virus protein VP39"/>
    <property type="match status" value="1"/>
</dbReference>
<evidence type="ECO:0000259" key="2">
    <source>
        <dbReference type="Pfam" id="PF01408"/>
    </source>
</evidence>
<dbReference type="InterPro" id="IPR036291">
    <property type="entry name" value="NAD(P)-bd_dom_sf"/>
</dbReference>
<sequence>MNKKRWRTVVCGSTFGQFYLEALTLLPDHFEIVGVLGQGSERTRSCAAYYGIQVFTGIDQLPPDIDLACVVLRSGVLGGKGTELSLQLLERGIHVIQEQPVHHKDMAACVRKARQHGVLFYTGDLYVQLPAVRQFIACAKALFEHQKALYIDAAFASQVSYPMMHIFTEVLPSIRPWKINSVSREGGPFHVLTGTLGQVPITLRVHNEVDPNDPDNYLHLLHQMTIGTEGGRLSLSDTHGPVVWHPRLHIPDNMNILGELNKVGPTHVLEHSTEMLGASTTTSYQHILTKQWPQAIARDLLQMKELSLDRSIANMRAQQDLLCSTQWHEMTASLGYPVLRSGCTHQPLPVHILQEAALKAEDDNVSAKSEHDVMSFCYQQQIDISTCTAYAQNELSGLDTERVISFVRNLDHAVFSSMIHAFQKVGLLTEKVRAYNVSDLLSLSNTAPQHHSVVMRWLVLLADRGYIERYGDYVYGVNIVTDSMLTERWNVVRDIWDGQFGSPLTMDYLISNAEQLTQLMSGEQQAAFLLFPEGKMDYANALYRETITARYLNKAVSEAVIRIGAAKQQNAAVNHANYAHVATVDQVVRTEQPLKIIEIGAGTGATTDVVVPRLAACADVLRTSYMFTDVSQFFIASAKERYQELPWMDFQVVDIDKEFTKQGLQPACADIIIAAGVMNNAFDTDATVAGLLELLVPGGWLLLTEPVREFPEILISQAFMMTHPEDDRQNSQSTFMSVKQWKDVFYRADAAEVLTLIDEEHLLAPLGQQFFAVRKKNDAEM</sequence>
<dbReference type="InterPro" id="IPR013217">
    <property type="entry name" value="Methyltransf_12"/>
</dbReference>
<dbReference type="PANTHER" id="PTHR45681">
    <property type="entry name" value="POLYKETIDE SYNTHASE 44-RELATED"/>
    <property type="match status" value="1"/>
</dbReference>
<dbReference type="CDD" id="cd02440">
    <property type="entry name" value="AdoMet_MTases"/>
    <property type="match status" value="1"/>
</dbReference>
<dbReference type="Pfam" id="PF08242">
    <property type="entry name" value="Methyltransf_12"/>
    <property type="match status" value="1"/>
</dbReference>
<dbReference type="InterPro" id="IPR029063">
    <property type="entry name" value="SAM-dependent_MTases_sf"/>
</dbReference>
<dbReference type="Pfam" id="PF01408">
    <property type="entry name" value="GFO_IDH_MocA"/>
    <property type="match status" value="1"/>
</dbReference>
<proteinExistence type="predicted"/>
<keyword evidence="6" id="KW-1185">Reference proteome</keyword>
<dbReference type="Gene3D" id="3.30.360.10">
    <property type="entry name" value="Dihydrodipicolinate Reductase, domain 2"/>
    <property type="match status" value="1"/>
</dbReference>
<dbReference type="Proteomes" id="UP000634529">
    <property type="component" value="Unassembled WGS sequence"/>
</dbReference>
<feature type="domain" description="Gfo/Idh/MocA-like oxidoreductase N-terminal" evidence="2">
    <location>
        <begin position="7"/>
        <end position="122"/>
    </location>
</feature>
<evidence type="ECO:0000313" key="6">
    <source>
        <dbReference type="Proteomes" id="UP000634529"/>
    </source>
</evidence>
<dbReference type="SUPFAM" id="SSF51735">
    <property type="entry name" value="NAD(P)-binding Rossmann-fold domains"/>
    <property type="match status" value="1"/>
</dbReference>
<dbReference type="RefSeq" id="WP_192025701.1">
    <property type="nucleotide sequence ID" value="NZ_JACYTN010000010.1"/>
</dbReference>
<accession>A0ABR9B1Q8</accession>
<feature type="domain" description="Thiazolinyl imine reductase-like C-terminal" evidence="4">
    <location>
        <begin position="148"/>
        <end position="244"/>
    </location>
</feature>
<dbReference type="PANTHER" id="PTHR45681:SF6">
    <property type="entry name" value="POLYKETIDE SYNTHASE 37"/>
    <property type="match status" value="1"/>
</dbReference>
<comment type="caution">
    <text evidence="5">The sequence shown here is derived from an EMBL/GenBank/DDBJ whole genome shotgun (WGS) entry which is preliminary data.</text>
</comment>
<dbReference type="NCBIfam" id="TIGR01761">
    <property type="entry name" value="thiaz-red"/>
    <property type="match status" value="1"/>
</dbReference>
<organism evidence="5 6">
    <name type="scientific">Paenibacillus arenosi</name>
    <dbReference type="NCBI Taxonomy" id="2774142"/>
    <lineage>
        <taxon>Bacteria</taxon>
        <taxon>Bacillati</taxon>
        <taxon>Bacillota</taxon>
        <taxon>Bacilli</taxon>
        <taxon>Bacillales</taxon>
        <taxon>Paenibacillaceae</taxon>
        <taxon>Paenibacillus</taxon>
    </lineage>
</organism>
<dbReference type="InterPro" id="IPR010091">
    <property type="entry name" value="Thiazolinyl_imide_reductase"/>
</dbReference>
<dbReference type="SUPFAM" id="SSF53335">
    <property type="entry name" value="S-adenosyl-L-methionine-dependent methyltransferases"/>
    <property type="match status" value="1"/>
</dbReference>
<reference evidence="5 6" key="1">
    <citation type="submission" date="2020-09" db="EMBL/GenBank/DDBJ databases">
        <title>Paenibacillus sp. CAU 1523 isolated from sand of Haeundae Beach.</title>
        <authorList>
            <person name="Kim W."/>
        </authorList>
    </citation>
    <scope>NUCLEOTIDE SEQUENCE [LARGE SCALE GENOMIC DNA]</scope>
    <source>
        <strain evidence="5 6">CAU 1523</strain>
    </source>
</reference>
<evidence type="ECO:0000259" key="3">
    <source>
        <dbReference type="Pfam" id="PF08242"/>
    </source>
</evidence>
<feature type="domain" description="Methyltransferase type 12" evidence="3">
    <location>
        <begin position="597"/>
        <end position="701"/>
    </location>
</feature>
<dbReference type="Pfam" id="PF21390">
    <property type="entry name" value="Irp3-like_C"/>
    <property type="match status" value="1"/>
</dbReference>
<gene>
    <name evidence="5" type="ORF">IFO66_13760</name>
</gene>
<name>A0ABR9B1Q8_9BACL</name>
<dbReference type="EMBL" id="JACYTN010000010">
    <property type="protein sequence ID" value="MBD8499357.1"/>
    <property type="molecule type" value="Genomic_DNA"/>
</dbReference>
<dbReference type="InterPro" id="IPR050444">
    <property type="entry name" value="Polyketide_Synthase"/>
</dbReference>
<protein>
    <submittedName>
        <fullName evidence="5">Gfo/Idh/MocA family oxidoreductase</fullName>
    </submittedName>
</protein>
<evidence type="ECO:0000313" key="5">
    <source>
        <dbReference type="EMBL" id="MBD8499357.1"/>
    </source>
</evidence>
<evidence type="ECO:0000259" key="4">
    <source>
        <dbReference type="Pfam" id="PF21390"/>
    </source>
</evidence>